<reference evidence="2" key="2">
    <citation type="submission" date="2025-08" db="UniProtKB">
        <authorList>
            <consortium name="RefSeq"/>
        </authorList>
    </citation>
    <scope>IDENTIFICATION</scope>
</reference>
<feature type="region of interest" description="Disordered" evidence="1">
    <location>
        <begin position="1"/>
        <end position="34"/>
    </location>
</feature>
<accession>A0AAJ8BR95</accession>
<proteinExistence type="predicted"/>
<reference evidence="2" key="1">
    <citation type="submission" date="2025-02" db="EMBL/GenBank/DDBJ databases">
        <authorList>
            <consortium name="NCBI Genome Project"/>
        </authorList>
    </citation>
    <scope>NUCLEOTIDE SEQUENCE</scope>
</reference>
<dbReference type="AlphaFoldDB" id="A0AAJ8BR95"/>
<gene>
    <name evidence="2" type="ORF">An08g00170</name>
</gene>
<evidence type="ECO:0000313" key="2">
    <source>
        <dbReference type="RefSeq" id="XP_059601121.1"/>
    </source>
</evidence>
<dbReference type="VEuPathDB" id="FungiDB:An08g00170"/>
<dbReference type="KEGG" id="ang:An08g00170"/>
<organism evidence="2">
    <name type="scientific">Aspergillus niger</name>
    <dbReference type="NCBI Taxonomy" id="5061"/>
    <lineage>
        <taxon>Eukaryota</taxon>
        <taxon>Fungi</taxon>
        <taxon>Dikarya</taxon>
        <taxon>Ascomycota</taxon>
        <taxon>Pezizomycotina</taxon>
        <taxon>Eurotiomycetes</taxon>
        <taxon>Eurotiomycetidae</taxon>
        <taxon>Eurotiales</taxon>
        <taxon>Aspergillaceae</taxon>
        <taxon>Aspergillus</taxon>
        <taxon>Aspergillus subgen. Circumdati</taxon>
    </lineage>
</organism>
<protein>
    <submittedName>
        <fullName evidence="2">Uncharacterized protein</fullName>
    </submittedName>
</protein>
<evidence type="ECO:0000256" key="1">
    <source>
        <dbReference type="SAM" id="MobiDB-lite"/>
    </source>
</evidence>
<name>A0AAJ8BR95_ASPNG</name>
<sequence length="190" mass="21221">METVPAGSSGFKYPKRVLSPSSSQTSLSSVKSSSSQSVVSSIPKSILHEHPCIPALIAIAKETYRRLALQQHDPVSPPIPERAVRLLYVPLSRKLYAPHQIYEQAVLDNMHTHGRGGPGGRYIREIVMERKWDRKKNKQDNGLKVPIYGPSEQNPGFMSFKCNHCKLPSLPDGDDIKNNLQYLYSSIAKL</sequence>
<dbReference type="GeneID" id="84591561"/>
<feature type="compositionally biased region" description="Low complexity" evidence="1">
    <location>
        <begin position="17"/>
        <end position="34"/>
    </location>
</feature>
<dbReference type="RefSeq" id="XP_059601121.1">
    <property type="nucleotide sequence ID" value="XM_059748768.1"/>
</dbReference>